<evidence type="ECO:0000256" key="2">
    <source>
        <dbReference type="ARBA" id="ARBA00007362"/>
    </source>
</evidence>
<comment type="caution">
    <text evidence="9">The sequence shown here is derived from an EMBL/GenBank/DDBJ whole genome shotgun (WGS) entry which is preliminary data.</text>
</comment>
<dbReference type="InterPro" id="IPR037185">
    <property type="entry name" value="EmrE-like"/>
</dbReference>
<feature type="transmembrane region" description="Helical" evidence="7">
    <location>
        <begin position="216"/>
        <end position="237"/>
    </location>
</feature>
<evidence type="ECO:0000259" key="8">
    <source>
        <dbReference type="Pfam" id="PF00892"/>
    </source>
</evidence>
<evidence type="ECO:0000313" key="9">
    <source>
        <dbReference type="EMBL" id="GAA0471226.1"/>
    </source>
</evidence>
<keyword evidence="5 7" id="KW-1133">Transmembrane helix</keyword>
<keyword evidence="6 7" id="KW-0472">Membrane</keyword>
<feature type="transmembrane region" description="Helical" evidence="7">
    <location>
        <begin position="125"/>
        <end position="143"/>
    </location>
</feature>
<evidence type="ECO:0000256" key="4">
    <source>
        <dbReference type="ARBA" id="ARBA00022692"/>
    </source>
</evidence>
<feature type="transmembrane region" description="Helical" evidence="7">
    <location>
        <begin position="12"/>
        <end position="28"/>
    </location>
</feature>
<organism evidence="9 10">
    <name type="scientific">Streptomyces stramineus</name>
    <dbReference type="NCBI Taxonomy" id="173861"/>
    <lineage>
        <taxon>Bacteria</taxon>
        <taxon>Bacillati</taxon>
        <taxon>Actinomycetota</taxon>
        <taxon>Actinomycetes</taxon>
        <taxon>Kitasatosporales</taxon>
        <taxon>Streptomycetaceae</taxon>
        <taxon>Streptomyces</taxon>
    </lineage>
</organism>
<feature type="transmembrane region" description="Helical" evidence="7">
    <location>
        <begin position="34"/>
        <end position="58"/>
    </location>
</feature>
<gene>
    <name evidence="9" type="ORF">GCM10009544_36610</name>
</gene>
<keyword evidence="3" id="KW-1003">Cell membrane</keyword>
<dbReference type="InterPro" id="IPR000620">
    <property type="entry name" value="EamA_dom"/>
</dbReference>
<feature type="transmembrane region" description="Helical" evidence="7">
    <location>
        <begin position="244"/>
        <end position="268"/>
    </location>
</feature>
<dbReference type="EMBL" id="BAAAHB010000039">
    <property type="protein sequence ID" value="GAA0471226.1"/>
    <property type="molecule type" value="Genomic_DNA"/>
</dbReference>
<feature type="transmembrane region" description="Helical" evidence="7">
    <location>
        <begin position="101"/>
        <end position="118"/>
    </location>
</feature>
<evidence type="ECO:0000256" key="1">
    <source>
        <dbReference type="ARBA" id="ARBA00004651"/>
    </source>
</evidence>
<feature type="transmembrane region" description="Helical" evidence="7">
    <location>
        <begin position="274"/>
        <end position="291"/>
    </location>
</feature>
<dbReference type="PANTHER" id="PTHR32322">
    <property type="entry name" value="INNER MEMBRANE TRANSPORTER"/>
    <property type="match status" value="1"/>
</dbReference>
<sequence>MSGVITRQQRGLLPLLIASVLWGVWTTGEKYSLGGLSVVTLLAIALAASAGLLWTILLCKGHERPSRSQLKLLALLGLFEPMLGYGAIGLGLAYIDATEAALLDGTEACFIVALAAFVNRRLPTGRAVAGVVLATAGVALLGGPRADLGLSAGSLLVLGGSLAAAIATIIAGRVVLDMEPLVVTAYQFGFGLLFTLPLLIWQWGTNGSALTASVRSSHWLVAAVVCGCGLGVAYLLYNHSITRLSVSAAGIILNIIPVFGVAAAIVFLGESINAWQFIGAALIVGGIFLFSEADKDE</sequence>
<keyword evidence="4 7" id="KW-0812">Transmembrane</keyword>
<evidence type="ECO:0000256" key="3">
    <source>
        <dbReference type="ARBA" id="ARBA00022475"/>
    </source>
</evidence>
<feature type="transmembrane region" description="Helical" evidence="7">
    <location>
        <begin position="183"/>
        <end position="204"/>
    </location>
</feature>
<name>A0ABN1A9W0_9ACTN</name>
<comment type="subcellular location">
    <subcellularLocation>
        <location evidence="1">Cell membrane</location>
        <topology evidence="1">Multi-pass membrane protein</topology>
    </subcellularLocation>
</comment>
<keyword evidence="10" id="KW-1185">Reference proteome</keyword>
<dbReference type="Gene3D" id="1.10.3730.20">
    <property type="match status" value="1"/>
</dbReference>
<feature type="domain" description="EamA" evidence="8">
    <location>
        <begin position="10"/>
        <end position="141"/>
    </location>
</feature>
<evidence type="ECO:0000256" key="7">
    <source>
        <dbReference type="SAM" id="Phobius"/>
    </source>
</evidence>
<dbReference type="RefSeq" id="WP_344091877.1">
    <property type="nucleotide sequence ID" value="NZ_BAAAHB010000039.1"/>
</dbReference>
<feature type="domain" description="EamA" evidence="8">
    <location>
        <begin position="153"/>
        <end position="291"/>
    </location>
</feature>
<dbReference type="Pfam" id="PF00892">
    <property type="entry name" value="EamA"/>
    <property type="match status" value="2"/>
</dbReference>
<feature type="transmembrane region" description="Helical" evidence="7">
    <location>
        <begin position="70"/>
        <end position="95"/>
    </location>
</feature>
<evidence type="ECO:0000256" key="5">
    <source>
        <dbReference type="ARBA" id="ARBA00022989"/>
    </source>
</evidence>
<evidence type="ECO:0000313" key="10">
    <source>
        <dbReference type="Proteomes" id="UP001499895"/>
    </source>
</evidence>
<protein>
    <submittedName>
        <fullName evidence="9">DMT family transporter</fullName>
    </submittedName>
</protein>
<reference evidence="9 10" key="1">
    <citation type="journal article" date="2019" name="Int. J. Syst. Evol. Microbiol.">
        <title>The Global Catalogue of Microorganisms (GCM) 10K type strain sequencing project: providing services to taxonomists for standard genome sequencing and annotation.</title>
        <authorList>
            <consortium name="The Broad Institute Genomics Platform"/>
            <consortium name="The Broad Institute Genome Sequencing Center for Infectious Disease"/>
            <person name="Wu L."/>
            <person name="Ma J."/>
        </authorList>
    </citation>
    <scope>NUCLEOTIDE SEQUENCE [LARGE SCALE GENOMIC DNA]</scope>
    <source>
        <strain evidence="9 10">JCM 10649</strain>
    </source>
</reference>
<evidence type="ECO:0000256" key="6">
    <source>
        <dbReference type="ARBA" id="ARBA00023136"/>
    </source>
</evidence>
<accession>A0ABN1A9W0</accession>
<feature type="transmembrane region" description="Helical" evidence="7">
    <location>
        <begin position="155"/>
        <end position="176"/>
    </location>
</feature>
<dbReference type="PANTHER" id="PTHR32322:SF18">
    <property type="entry name" value="S-ADENOSYLMETHIONINE_S-ADENOSYLHOMOCYSTEINE TRANSPORTER"/>
    <property type="match status" value="1"/>
</dbReference>
<dbReference type="Proteomes" id="UP001499895">
    <property type="component" value="Unassembled WGS sequence"/>
</dbReference>
<dbReference type="SUPFAM" id="SSF103481">
    <property type="entry name" value="Multidrug resistance efflux transporter EmrE"/>
    <property type="match status" value="2"/>
</dbReference>
<dbReference type="InterPro" id="IPR050638">
    <property type="entry name" value="AA-Vitamin_Transporters"/>
</dbReference>
<proteinExistence type="inferred from homology"/>
<comment type="similarity">
    <text evidence="2">Belongs to the EamA transporter family.</text>
</comment>